<dbReference type="Gene3D" id="3.40.50.1820">
    <property type="entry name" value="alpha/beta hydrolase"/>
    <property type="match status" value="1"/>
</dbReference>
<evidence type="ECO:0000313" key="4">
    <source>
        <dbReference type="Proteomes" id="UP000001890"/>
    </source>
</evidence>
<dbReference type="Proteomes" id="UP000001890">
    <property type="component" value="Chromosome"/>
</dbReference>
<feature type="region of interest" description="Disordered" evidence="1">
    <location>
        <begin position="1"/>
        <end position="20"/>
    </location>
</feature>
<dbReference type="KEGG" id="xal:XALC_2380"/>
<evidence type="ECO:0000256" key="1">
    <source>
        <dbReference type="SAM" id="MobiDB-lite"/>
    </source>
</evidence>
<dbReference type="eggNOG" id="COG5153">
    <property type="taxonomic scope" value="Bacteria"/>
</dbReference>
<dbReference type="InterPro" id="IPR046519">
    <property type="entry name" value="X-Tfes_XVIPCD"/>
</dbReference>
<reference evidence="3 4" key="1">
    <citation type="journal article" date="2009" name="BMC Genomics">
        <title>The complete genome sequence of Xanthomonas albilineans provides new insights into the reductive genome evolution of the xylem-limited Xanthomonadaceae.</title>
        <authorList>
            <person name="Pieretti I."/>
            <person name="Royer M."/>
            <person name="Barbe V."/>
            <person name="Carrere S."/>
            <person name="Koebnik R."/>
            <person name="Cociancich S."/>
            <person name="Couloux A."/>
            <person name="Darrasse A."/>
            <person name="Gouzy J."/>
            <person name="Jacques M.A."/>
            <person name="Lauber E."/>
            <person name="Manceau C."/>
            <person name="Mangenot S."/>
            <person name="Poussier S."/>
            <person name="Segurens B."/>
            <person name="Szurek B."/>
            <person name="Verdier V."/>
            <person name="Arlat M."/>
            <person name="Rott P."/>
        </authorList>
    </citation>
    <scope>NUCLEOTIDE SEQUENCE [LARGE SCALE GENOMIC DNA]</scope>
    <source>
        <strain evidence="4">GPE PC73 / CFBP 7063</strain>
    </source>
</reference>
<sequence length="937" mass="102263">MSLSDQARADAAVNSYRNRSQSEVDSTKRIYLAGDKYTVFGYANDPISGFHATAYQTVEKPHRIIIAYRGTDTDLFTGETKAEKRSHALTTLQDIAVDATMVRDAVNPQKAAADAFTAQMLAKAAEQGIPKDDVTVAGHSLGGALAQIEAAKYGLAGSTYNAYGARGLTDGTPQPGCHVTNYRMANDVVSAASPHVGSMVSLASHDDVQSLRAGRYLDAPVGAPPPNVLIATRWGDHGAAQHFGSQSTDNVLAPQRFSEASQRYADHQSAFEHFTWDVSHERAELSQALRQMRAHPGQTHLPADIQRQVNEYLALNFDTPLRDAIEHDAHVQMAAGGLHYAGDAARLMGHAVHDMDERMASAAHRAGVAAFPLSPMAPLAGLAAGEAAHLHGRAAEAAGHFVGDQFESAKHAVEQSAHYVAEAAQLVIHDPDVQAAATNVVNQAVDLYHGAQSAAHSSAGQTVGQAYDGIKYIVSPGIDVVEHAAGQAYDTLTHPGQWFQQSVPAASIPPTSTNPDTSSSSSSSSAAASMPPPAMDRHTGLQDDHAFQQRQEHIRQAQQQAAHLAQVHRQTQPPPSHSAPVHEKPAGVDMQEQARIAQLQQHEQQAQAAREQQQRLAQHHAQLHRQAMEAQQHEHEQRHSQDPRLHQHEQRQAGETMLYTPPTRPPRSDEHLQDFRHPDHPLHARYTLFKDALAQSHAVPRNGDKLPYGPEQQERLAAAFTNTLGIDKNFEHSIKGFKQHEGQLLAYENPFSVYEKSKVLRIDPQQALAQSPEQHAATWRAREATHAPAPPSRAIAPVAITAEDMRHPAHPSHALFEQARDAIADAHERWGRPVPDAEQLDRHAAQVVVETRKFGHTEVDKIYLDMPQGHTTQTPNYLAKSHGQLWARVDAPQLTQAPDVTQASQQLQSVEQQRLAEQAMQAQRAAQMQGQGMVMKL</sequence>
<feature type="region of interest" description="Disordered" evidence="1">
    <location>
        <begin position="504"/>
        <end position="671"/>
    </location>
</feature>
<accession>D2U9B8</accession>
<dbReference type="STRING" id="380358.XALC_2380"/>
<feature type="region of interest" description="Disordered" evidence="1">
    <location>
        <begin position="766"/>
        <end position="790"/>
    </location>
</feature>
<evidence type="ECO:0000313" key="3">
    <source>
        <dbReference type="EMBL" id="CBA16860.1"/>
    </source>
</evidence>
<dbReference type="EMBL" id="FP565176">
    <property type="protein sequence ID" value="CBA16860.1"/>
    <property type="molecule type" value="Genomic_DNA"/>
</dbReference>
<dbReference type="Pfam" id="PF26363">
    <property type="entry name" value="Phospholipase-like"/>
    <property type="match status" value="1"/>
</dbReference>
<dbReference type="Pfam" id="PF20410">
    <property type="entry name" value="X-Tfes_XVIPCD"/>
    <property type="match status" value="1"/>
</dbReference>
<feature type="compositionally biased region" description="Basic and acidic residues" evidence="1">
    <location>
        <begin position="535"/>
        <end position="555"/>
    </location>
</feature>
<feature type="domain" description="X-Tfes XVIPCD" evidence="2">
    <location>
        <begin position="806"/>
        <end position="908"/>
    </location>
</feature>
<protein>
    <recommendedName>
        <fullName evidence="2">X-Tfes XVIPCD domain-containing protein</fullName>
    </recommendedName>
</protein>
<feature type="compositionally biased region" description="Basic and acidic residues" evidence="1">
    <location>
        <begin position="631"/>
        <end position="652"/>
    </location>
</feature>
<proteinExistence type="predicted"/>
<dbReference type="AlphaFoldDB" id="D2U9B8"/>
<name>D2U9B8_XANAP</name>
<organism evidence="3 4">
    <name type="scientific">Xanthomonas albilineans (strain GPE PC73 / CFBP 7063)</name>
    <dbReference type="NCBI Taxonomy" id="380358"/>
    <lineage>
        <taxon>Bacteria</taxon>
        <taxon>Pseudomonadati</taxon>
        <taxon>Pseudomonadota</taxon>
        <taxon>Gammaproteobacteria</taxon>
        <taxon>Lysobacterales</taxon>
        <taxon>Lysobacteraceae</taxon>
        <taxon>Xanthomonas</taxon>
    </lineage>
</organism>
<feature type="compositionally biased region" description="Low complexity" evidence="1">
    <location>
        <begin position="593"/>
        <end position="616"/>
    </location>
</feature>
<feature type="compositionally biased region" description="Low complexity" evidence="1">
    <location>
        <begin position="556"/>
        <end position="570"/>
    </location>
</feature>
<evidence type="ECO:0000259" key="2">
    <source>
        <dbReference type="Pfam" id="PF20410"/>
    </source>
</evidence>
<dbReference type="InterPro" id="IPR029058">
    <property type="entry name" value="AB_hydrolase_fold"/>
</dbReference>
<keyword evidence="4" id="KW-1185">Reference proteome</keyword>
<feature type="compositionally biased region" description="Low complexity" evidence="1">
    <location>
        <begin position="508"/>
        <end position="529"/>
    </location>
</feature>
<gene>
    <name evidence="3" type="ordered locus">XALc_2380</name>
</gene>
<dbReference type="SUPFAM" id="SSF53474">
    <property type="entry name" value="alpha/beta-Hydrolases"/>
    <property type="match status" value="1"/>
</dbReference>